<keyword evidence="2" id="KW-1185">Reference proteome</keyword>
<sequence length="78" mass="8883">MDITSSSKKEGNPIEIRAYLHFDTLDILRLNNEADGSVKLKIDGVTQWTNISRGLMPVHTVLEVKKQSTYPAQLMRIR</sequence>
<protein>
    <submittedName>
        <fullName evidence="1">12518_t:CDS:1</fullName>
    </submittedName>
</protein>
<dbReference type="AlphaFoldDB" id="A0A9N9GJF2"/>
<gene>
    <name evidence="1" type="ORF">FMOSSE_LOCUS9552</name>
</gene>
<dbReference type="EMBL" id="CAJVPP010002824">
    <property type="protein sequence ID" value="CAG8612719.1"/>
    <property type="molecule type" value="Genomic_DNA"/>
</dbReference>
<proteinExistence type="predicted"/>
<organism evidence="1 2">
    <name type="scientific">Funneliformis mosseae</name>
    <name type="common">Endomycorrhizal fungus</name>
    <name type="synonym">Glomus mosseae</name>
    <dbReference type="NCBI Taxonomy" id="27381"/>
    <lineage>
        <taxon>Eukaryota</taxon>
        <taxon>Fungi</taxon>
        <taxon>Fungi incertae sedis</taxon>
        <taxon>Mucoromycota</taxon>
        <taxon>Glomeromycotina</taxon>
        <taxon>Glomeromycetes</taxon>
        <taxon>Glomerales</taxon>
        <taxon>Glomeraceae</taxon>
        <taxon>Funneliformis</taxon>
    </lineage>
</organism>
<accession>A0A9N9GJF2</accession>
<evidence type="ECO:0000313" key="1">
    <source>
        <dbReference type="EMBL" id="CAG8612719.1"/>
    </source>
</evidence>
<evidence type="ECO:0000313" key="2">
    <source>
        <dbReference type="Proteomes" id="UP000789375"/>
    </source>
</evidence>
<name>A0A9N9GJF2_FUNMO</name>
<dbReference type="Proteomes" id="UP000789375">
    <property type="component" value="Unassembled WGS sequence"/>
</dbReference>
<reference evidence="1" key="1">
    <citation type="submission" date="2021-06" db="EMBL/GenBank/DDBJ databases">
        <authorList>
            <person name="Kallberg Y."/>
            <person name="Tangrot J."/>
            <person name="Rosling A."/>
        </authorList>
    </citation>
    <scope>NUCLEOTIDE SEQUENCE</scope>
    <source>
        <strain evidence="1">87-6 pot B 2015</strain>
    </source>
</reference>
<comment type="caution">
    <text evidence="1">The sequence shown here is derived from an EMBL/GenBank/DDBJ whole genome shotgun (WGS) entry which is preliminary data.</text>
</comment>